<evidence type="ECO:0000313" key="3">
    <source>
        <dbReference type="Proteomes" id="UP000251889"/>
    </source>
</evidence>
<accession>A0A364XVV5</accession>
<dbReference type="AlphaFoldDB" id="A0A364XVV5"/>
<reference evidence="2 3" key="1">
    <citation type="submission" date="2018-06" db="EMBL/GenBank/DDBJ databases">
        <title>Chryseolinea flavus sp. nov., a member of the phylum Bacteroidetes isolated from soil.</title>
        <authorList>
            <person name="Li Y."/>
            <person name="Wang J."/>
        </authorList>
    </citation>
    <scope>NUCLEOTIDE SEQUENCE [LARGE SCALE GENOMIC DNA]</scope>
    <source>
        <strain evidence="2 3">SDU1-6</strain>
    </source>
</reference>
<comment type="caution">
    <text evidence="2">The sequence shown here is derived from an EMBL/GenBank/DDBJ whole genome shotgun (WGS) entry which is preliminary data.</text>
</comment>
<sequence length="162" mass="18738">MIIKDTLKKVEKVCREKVDALNGVFNSLPKNRQRSLVIAFGVCITVISVILILNSSSERKVEAGFKPDRIAMPYDIFMEDEKGTTEDQLTPVGKMKGEIDGEFESFYVAVDNQGEVYINRDIEYSQRAYDKTDDWKQISKEKLMEYERDLHFMPSQSRGVRR</sequence>
<evidence type="ECO:0000313" key="2">
    <source>
        <dbReference type="EMBL" id="RAV97640.1"/>
    </source>
</evidence>
<keyword evidence="3" id="KW-1185">Reference proteome</keyword>
<organism evidence="2 3">
    <name type="scientific">Pseudochryseolinea flava</name>
    <dbReference type="NCBI Taxonomy" id="2059302"/>
    <lineage>
        <taxon>Bacteria</taxon>
        <taxon>Pseudomonadati</taxon>
        <taxon>Bacteroidota</taxon>
        <taxon>Cytophagia</taxon>
        <taxon>Cytophagales</taxon>
        <taxon>Fulvivirgaceae</taxon>
        <taxon>Pseudochryseolinea</taxon>
    </lineage>
</organism>
<evidence type="ECO:0000256" key="1">
    <source>
        <dbReference type="SAM" id="Phobius"/>
    </source>
</evidence>
<gene>
    <name evidence="2" type="ORF">DQQ10_27400</name>
</gene>
<dbReference type="EMBL" id="QMFY01000032">
    <property type="protein sequence ID" value="RAV97640.1"/>
    <property type="molecule type" value="Genomic_DNA"/>
</dbReference>
<keyword evidence="1" id="KW-0812">Transmembrane</keyword>
<protein>
    <submittedName>
        <fullName evidence="2">Uncharacterized protein</fullName>
    </submittedName>
</protein>
<keyword evidence="1" id="KW-1133">Transmembrane helix</keyword>
<keyword evidence="1" id="KW-0472">Membrane</keyword>
<proteinExistence type="predicted"/>
<dbReference type="Proteomes" id="UP000251889">
    <property type="component" value="Unassembled WGS sequence"/>
</dbReference>
<name>A0A364XVV5_9BACT</name>
<feature type="transmembrane region" description="Helical" evidence="1">
    <location>
        <begin position="35"/>
        <end position="53"/>
    </location>
</feature>